<evidence type="ECO:0000256" key="2">
    <source>
        <dbReference type="HAMAP-Rule" id="MF_00460"/>
    </source>
</evidence>
<dbReference type="EMBL" id="AP023086">
    <property type="protein sequence ID" value="BCD98611.1"/>
    <property type="molecule type" value="Genomic_DNA"/>
</dbReference>
<gene>
    <name evidence="3" type="ORF">MARGE09_P2812</name>
</gene>
<keyword evidence="4" id="KW-1185">Reference proteome</keyword>
<name>A0AAN2BL19_9GAMM</name>
<protein>
    <recommendedName>
        <fullName evidence="2">UPF0125 protein MARGE09_P2812</fullName>
    </recommendedName>
</protein>
<comment type="similarity">
    <text evidence="1 2">Belongs to the UPF0125 (RnfH) family.</text>
</comment>
<dbReference type="Proteomes" id="UP001320119">
    <property type="component" value="Chromosome"/>
</dbReference>
<sequence length="137" mass="14949">MLFVLAQKQFMGNHVTDIEPISVEVAYALPQKQKLIELLVKPGTTALQAAEQSGIKSHFPELDLTNASMGIFGQTLGVKGLAPPQSYELHAGERVEIYRPLISDPKEVRKRVAARQKAEQEALKASAAQVPSSKLES</sequence>
<evidence type="ECO:0000313" key="4">
    <source>
        <dbReference type="Proteomes" id="UP001320119"/>
    </source>
</evidence>
<evidence type="ECO:0000256" key="1">
    <source>
        <dbReference type="ARBA" id="ARBA00010645"/>
    </source>
</evidence>
<dbReference type="PANTHER" id="PTHR37483">
    <property type="entry name" value="UPF0125 PROTEIN RATB"/>
    <property type="match status" value="1"/>
</dbReference>
<dbReference type="Pfam" id="PF03658">
    <property type="entry name" value="Ub-RnfH"/>
    <property type="match status" value="1"/>
</dbReference>
<evidence type="ECO:0000313" key="3">
    <source>
        <dbReference type="EMBL" id="BCD98611.1"/>
    </source>
</evidence>
<accession>A0AAN2BL19</accession>
<dbReference type="SUPFAM" id="SSF54285">
    <property type="entry name" value="MoaD/ThiS"/>
    <property type="match status" value="1"/>
</dbReference>
<dbReference type="PANTHER" id="PTHR37483:SF1">
    <property type="entry name" value="UPF0125 PROTEIN RATB"/>
    <property type="match status" value="1"/>
</dbReference>
<dbReference type="InterPro" id="IPR005346">
    <property type="entry name" value="RnfH"/>
</dbReference>
<dbReference type="NCBIfam" id="NF002490">
    <property type="entry name" value="PRK01777.1"/>
    <property type="match status" value="1"/>
</dbReference>
<dbReference type="KEGG" id="marq:MARGE09_P2812"/>
<dbReference type="InterPro" id="IPR016155">
    <property type="entry name" value="Mopterin_synth/thiamin_S_b"/>
</dbReference>
<proteinExistence type="inferred from homology"/>
<organism evidence="3 4">
    <name type="scientific">Marinagarivorans cellulosilyticus</name>
    <dbReference type="NCBI Taxonomy" id="2721545"/>
    <lineage>
        <taxon>Bacteria</taxon>
        <taxon>Pseudomonadati</taxon>
        <taxon>Pseudomonadota</taxon>
        <taxon>Gammaproteobacteria</taxon>
        <taxon>Cellvibrionales</taxon>
        <taxon>Cellvibrionaceae</taxon>
        <taxon>Marinagarivorans</taxon>
    </lineage>
</organism>
<dbReference type="InterPro" id="IPR037021">
    <property type="entry name" value="RnfH_sf"/>
</dbReference>
<reference evidence="3 4" key="1">
    <citation type="journal article" date="2022" name="IScience">
        <title>An ultrasensitive nanofiber-based assay for enzymatic hydrolysis and deep-sea microbial degradation of cellulose.</title>
        <authorList>
            <person name="Tsudome M."/>
            <person name="Tachioka M."/>
            <person name="Miyazaki M."/>
            <person name="Uchimura K."/>
            <person name="Tsuda M."/>
            <person name="Takaki Y."/>
            <person name="Deguchi S."/>
        </authorList>
    </citation>
    <scope>NUCLEOTIDE SEQUENCE [LARGE SCALE GENOMIC DNA]</scope>
    <source>
        <strain evidence="3 4">GE09</strain>
    </source>
</reference>
<dbReference type="HAMAP" id="MF_00460">
    <property type="entry name" value="UPF0125_RnfH"/>
    <property type="match status" value="1"/>
</dbReference>
<dbReference type="Gene3D" id="3.10.20.280">
    <property type="entry name" value="RnfH-like"/>
    <property type="match status" value="1"/>
</dbReference>
<dbReference type="AlphaFoldDB" id="A0AAN2BL19"/>